<proteinExistence type="predicted"/>
<evidence type="ECO:0000256" key="2">
    <source>
        <dbReference type="ARBA" id="ARBA00022448"/>
    </source>
</evidence>
<dbReference type="Pfam" id="PF05977">
    <property type="entry name" value="MFS_3"/>
    <property type="match status" value="1"/>
</dbReference>
<evidence type="ECO:0000313" key="9">
    <source>
        <dbReference type="EMBL" id="SVB08915.1"/>
    </source>
</evidence>
<keyword evidence="6 7" id="KW-0472">Membrane</keyword>
<evidence type="ECO:0000259" key="8">
    <source>
        <dbReference type="PROSITE" id="PS50850"/>
    </source>
</evidence>
<gene>
    <name evidence="9" type="ORF">METZ01_LOCUS161769</name>
</gene>
<dbReference type="InterPro" id="IPR010290">
    <property type="entry name" value="TM_effector"/>
</dbReference>
<dbReference type="EMBL" id="UINC01028257">
    <property type="protein sequence ID" value="SVB08915.1"/>
    <property type="molecule type" value="Genomic_DNA"/>
</dbReference>
<sequence length="360" mass="39213">MGNIISLIGFGFNLIAVSWLVLEETNSEFALGKIMAVATMPGLLLALIAGVIIDKVNRKWLLVNLDIFRLIIVSVFIYMLTNYGFSLRTLYPVAMLMGLGNSLFWPTAQAFVQELVDDRDYFSANALLSASYQVGSLLGAGVGGFVVHLYGPISALYYNAFAYLVSGILIALAPFTSKVSENSTEKIFSAVSKGFIFLKDKTGILFLGLTTILSDIAIWGALSVLTITVSKEIFLKGSWGYGVMDGMYGLGALLSTIAVARIVKIIGRKSSLLFCYSIAGFSCFISPIMSTIYLAGVAYFFMGLHNNAARIIIRTIFMEVIPNHIMGRVQTIFGVYTRIMMLSSALLAGWITEQYDPIAG</sequence>
<feature type="non-terminal residue" evidence="9">
    <location>
        <position position="360"/>
    </location>
</feature>
<keyword evidence="5 7" id="KW-1133">Transmembrane helix</keyword>
<dbReference type="InterPro" id="IPR036259">
    <property type="entry name" value="MFS_trans_sf"/>
</dbReference>
<dbReference type="AlphaFoldDB" id="A0A382B582"/>
<feature type="transmembrane region" description="Helical" evidence="7">
    <location>
        <begin position="333"/>
        <end position="351"/>
    </location>
</feature>
<feature type="transmembrane region" description="Helical" evidence="7">
    <location>
        <begin position="272"/>
        <end position="302"/>
    </location>
</feature>
<dbReference type="PROSITE" id="PS50850">
    <property type="entry name" value="MFS"/>
    <property type="match status" value="1"/>
</dbReference>
<feature type="transmembrane region" description="Helical" evidence="7">
    <location>
        <begin position="239"/>
        <end position="260"/>
    </location>
</feature>
<feature type="transmembrane region" description="Helical" evidence="7">
    <location>
        <begin position="124"/>
        <end position="150"/>
    </location>
</feature>
<organism evidence="9">
    <name type="scientific">marine metagenome</name>
    <dbReference type="NCBI Taxonomy" id="408172"/>
    <lineage>
        <taxon>unclassified sequences</taxon>
        <taxon>metagenomes</taxon>
        <taxon>ecological metagenomes</taxon>
    </lineage>
</organism>
<feature type="domain" description="Major facilitator superfamily (MFS) profile" evidence="8">
    <location>
        <begin position="1"/>
        <end position="360"/>
    </location>
</feature>
<dbReference type="GO" id="GO:0005886">
    <property type="term" value="C:plasma membrane"/>
    <property type="evidence" value="ECO:0007669"/>
    <property type="project" value="UniProtKB-SubCell"/>
</dbReference>
<evidence type="ECO:0000256" key="5">
    <source>
        <dbReference type="ARBA" id="ARBA00022989"/>
    </source>
</evidence>
<feature type="transmembrane region" description="Helical" evidence="7">
    <location>
        <begin position="156"/>
        <end position="176"/>
    </location>
</feature>
<evidence type="ECO:0000256" key="1">
    <source>
        <dbReference type="ARBA" id="ARBA00004651"/>
    </source>
</evidence>
<dbReference type="GO" id="GO:0022857">
    <property type="term" value="F:transmembrane transporter activity"/>
    <property type="evidence" value="ECO:0007669"/>
    <property type="project" value="InterPro"/>
</dbReference>
<dbReference type="InterPro" id="IPR020846">
    <property type="entry name" value="MFS_dom"/>
</dbReference>
<dbReference type="PANTHER" id="PTHR43266">
    <property type="entry name" value="MACROLIDE-EFFLUX PROTEIN"/>
    <property type="match status" value="1"/>
</dbReference>
<feature type="transmembrane region" description="Helical" evidence="7">
    <location>
        <begin position="60"/>
        <end position="81"/>
    </location>
</feature>
<feature type="transmembrane region" description="Helical" evidence="7">
    <location>
        <begin position="93"/>
        <end position="112"/>
    </location>
</feature>
<evidence type="ECO:0000256" key="7">
    <source>
        <dbReference type="SAM" id="Phobius"/>
    </source>
</evidence>
<accession>A0A382B582</accession>
<keyword evidence="4 7" id="KW-0812">Transmembrane</keyword>
<evidence type="ECO:0000256" key="6">
    <source>
        <dbReference type="ARBA" id="ARBA00023136"/>
    </source>
</evidence>
<feature type="transmembrane region" description="Helical" evidence="7">
    <location>
        <begin position="34"/>
        <end position="53"/>
    </location>
</feature>
<dbReference type="Gene3D" id="1.20.1250.20">
    <property type="entry name" value="MFS general substrate transporter like domains"/>
    <property type="match status" value="1"/>
</dbReference>
<keyword evidence="3" id="KW-1003">Cell membrane</keyword>
<evidence type="ECO:0000256" key="4">
    <source>
        <dbReference type="ARBA" id="ARBA00022692"/>
    </source>
</evidence>
<feature type="transmembrane region" description="Helical" evidence="7">
    <location>
        <begin position="203"/>
        <end position="227"/>
    </location>
</feature>
<evidence type="ECO:0000256" key="3">
    <source>
        <dbReference type="ARBA" id="ARBA00022475"/>
    </source>
</evidence>
<protein>
    <recommendedName>
        <fullName evidence="8">Major facilitator superfamily (MFS) profile domain-containing protein</fullName>
    </recommendedName>
</protein>
<name>A0A382B582_9ZZZZ</name>
<dbReference type="CDD" id="cd06173">
    <property type="entry name" value="MFS_MefA_like"/>
    <property type="match status" value="1"/>
</dbReference>
<dbReference type="SUPFAM" id="SSF103473">
    <property type="entry name" value="MFS general substrate transporter"/>
    <property type="match status" value="1"/>
</dbReference>
<feature type="transmembrane region" description="Helical" evidence="7">
    <location>
        <begin position="5"/>
        <end position="22"/>
    </location>
</feature>
<comment type="subcellular location">
    <subcellularLocation>
        <location evidence="1">Cell membrane</location>
        <topology evidence="1">Multi-pass membrane protein</topology>
    </subcellularLocation>
</comment>
<reference evidence="9" key="1">
    <citation type="submission" date="2018-05" db="EMBL/GenBank/DDBJ databases">
        <authorList>
            <person name="Lanie J.A."/>
            <person name="Ng W.-L."/>
            <person name="Kazmierczak K.M."/>
            <person name="Andrzejewski T.M."/>
            <person name="Davidsen T.M."/>
            <person name="Wayne K.J."/>
            <person name="Tettelin H."/>
            <person name="Glass J.I."/>
            <person name="Rusch D."/>
            <person name="Podicherti R."/>
            <person name="Tsui H.-C.T."/>
            <person name="Winkler M.E."/>
        </authorList>
    </citation>
    <scope>NUCLEOTIDE SEQUENCE</scope>
</reference>
<dbReference type="PANTHER" id="PTHR43266:SF2">
    <property type="entry name" value="MAJOR FACILITATOR SUPERFAMILY (MFS) PROFILE DOMAIN-CONTAINING PROTEIN"/>
    <property type="match status" value="1"/>
</dbReference>
<keyword evidence="2" id="KW-0813">Transport</keyword>